<evidence type="ECO:0000313" key="5">
    <source>
        <dbReference type="Proteomes" id="UP000596660"/>
    </source>
</evidence>
<dbReference type="SMART" id="SM00248">
    <property type="entry name" value="ANK"/>
    <property type="match status" value="3"/>
</dbReference>
<name>A0A803LAC2_CHEQI</name>
<dbReference type="PANTHER" id="PTHR24121">
    <property type="entry name" value="NO MECHANORECEPTOR POTENTIAL C, ISOFORM D-RELATED"/>
    <property type="match status" value="1"/>
</dbReference>
<accession>A0A803LAC2</accession>
<proteinExistence type="inferred from homology"/>
<dbReference type="Gramene" id="AUR62008811-RA">
    <property type="protein sequence ID" value="AUR62008811-RA:cds"/>
    <property type="gene ID" value="AUR62008811"/>
</dbReference>
<dbReference type="InterPro" id="IPR002528">
    <property type="entry name" value="MATE_fam"/>
</dbReference>
<dbReference type="GO" id="GO:0042910">
    <property type="term" value="F:xenobiotic transmembrane transporter activity"/>
    <property type="evidence" value="ECO:0007669"/>
    <property type="project" value="InterPro"/>
</dbReference>
<dbReference type="GO" id="GO:0015297">
    <property type="term" value="F:antiporter activity"/>
    <property type="evidence" value="ECO:0007669"/>
    <property type="project" value="InterPro"/>
</dbReference>
<reference evidence="4" key="1">
    <citation type="journal article" date="2017" name="Nature">
        <title>The genome of Chenopodium quinoa.</title>
        <authorList>
            <person name="Jarvis D.E."/>
            <person name="Ho Y.S."/>
            <person name="Lightfoot D.J."/>
            <person name="Schmoeckel S.M."/>
            <person name="Li B."/>
            <person name="Borm T.J.A."/>
            <person name="Ohyanagi H."/>
            <person name="Mineta K."/>
            <person name="Michell C.T."/>
            <person name="Saber N."/>
            <person name="Kharbatia N.M."/>
            <person name="Rupper R.R."/>
            <person name="Sharp A.R."/>
            <person name="Dally N."/>
            <person name="Boughton B.A."/>
            <person name="Woo Y.H."/>
            <person name="Gao G."/>
            <person name="Schijlen E.G.W.M."/>
            <person name="Guo X."/>
            <person name="Momin A.A."/>
            <person name="Negrao S."/>
            <person name="Al-Babili S."/>
            <person name="Gehring C."/>
            <person name="Roessner U."/>
            <person name="Jung C."/>
            <person name="Murphy K."/>
            <person name="Arold S.T."/>
            <person name="Gojobori T."/>
            <person name="van der Linden C.G."/>
            <person name="van Loo E.N."/>
            <person name="Jellen E.N."/>
            <person name="Maughan P.J."/>
            <person name="Tester M."/>
        </authorList>
    </citation>
    <scope>NUCLEOTIDE SEQUENCE [LARGE SCALE GENOMIC DNA]</scope>
    <source>
        <strain evidence="4">cv. PI 614886</strain>
    </source>
</reference>
<evidence type="ECO:0000256" key="3">
    <source>
        <dbReference type="SAM" id="Phobius"/>
    </source>
</evidence>
<feature type="repeat" description="ANK" evidence="2">
    <location>
        <begin position="121"/>
        <end position="153"/>
    </location>
</feature>
<dbReference type="Pfam" id="PF12796">
    <property type="entry name" value="Ank_2"/>
    <property type="match status" value="2"/>
</dbReference>
<dbReference type="Gene3D" id="1.25.40.20">
    <property type="entry name" value="Ankyrin repeat-containing domain"/>
    <property type="match status" value="1"/>
</dbReference>
<feature type="transmembrane region" description="Helical" evidence="3">
    <location>
        <begin position="40"/>
        <end position="60"/>
    </location>
</feature>
<dbReference type="Proteomes" id="UP000596660">
    <property type="component" value="Unplaced"/>
</dbReference>
<dbReference type="PROSITE" id="PS50297">
    <property type="entry name" value="ANK_REP_REGION"/>
    <property type="match status" value="1"/>
</dbReference>
<keyword evidence="2" id="KW-0040">ANK repeat</keyword>
<reference evidence="4" key="2">
    <citation type="submission" date="2021-03" db="UniProtKB">
        <authorList>
            <consortium name="EnsemblPlants"/>
        </authorList>
    </citation>
    <scope>IDENTIFICATION</scope>
</reference>
<evidence type="ECO:0000256" key="2">
    <source>
        <dbReference type="PROSITE-ProRule" id="PRU00023"/>
    </source>
</evidence>
<dbReference type="PANTHER" id="PTHR24121:SF21">
    <property type="entry name" value="ANKYRIN REPEAT FAMILY PROTEIN"/>
    <property type="match status" value="1"/>
</dbReference>
<evidence type="ECO:0000313" key="4">
    <source>
        <dbReference type="EnsemblPlants" id="AUR62008811-RA:cds"/>
    </source>
</evidence>
<feature type="repeat" description="ANK" evidence="2">
    <location>
        <begin position="194"/>
        <end position="217"/>
    </location>
</feature>
<keyword evidence="3" id="KW-0472">Membrane</keyword>
<dbReference type="SUPFAM" id="SSF48403">
    <property type="entry name" value="Ankyrin repeat"/>
    <property type="match status" value="1"/>
</dbReference>
<keyword evidence="3" id="KW-1133">Transmembrane helix</keyword>
<dbReference type="EnsemblPlants" id="AUR62008811-RA">
    <property type="protein sequence ID" value="AUR62008811-RA:cds"/>
    <property type="gene ID" value="AUR62008811"/>
</dbReference>
<dbReference type="AlphaFoldDB" id="A0A803LAC2"/>
<comment type="similarity">
    <text evidence="1">Belongs to the multi antimicrobial extrusion (MATE) (TC 2.A.66.1) family.</text>
</comment>
<dbReference type="InterPro" id="IPR036770">
    <property type="entry name" value="Ankyrin_rpt-contain_sf"/>
</dbReference>
<dbReference type="Pfam" id="PF01554">
    <property type="entry name" value="MatE"/>
    <property type="match status" value="1"/>
</dbReference>
<dbReference type="InterPro" id="IPR002110">
    <property type="entry name" value="Ankyrin_rpt"/>
</dbReference>
<sequence>MRKSSSNGNNSAVPLLEMERGGKRRWWEKMMDYKEGKEQILYSLPLVLTNVCYYLIPLLSVMFAGHLGQLQLAGATLANSWAYVTGFAFMEAFELLLAYGKGQQEANKEAKPMDWSVKNEDGNTPLHVAFLKRKFEVAEWLVKEYPELVAVTNEDGNTPLHVAAAVDDVSIFKVLFIDKDIVKWQPTGRLKNKEGNTPLHVAIINYNWNKTARLLLELYPECARVTNNSKQTPLHLAITKYPFLGNYSIPLLSLI</sequence>
<dbReference type="GO" id="GO:0016020">
    <property type="term" value="C:membrane"/>
    <property type="evidence" value="ECO:0007669"/>
    <property type="project" value="InterPro"/>
</dbReference>
<keyword evidence="5" id="KW-1185">Reference proteome</keyword>
<evidence type="ECO:0000256" key="1">
    <source>
        <dbReference type="ARBA" id="ARBA00010199"/>
    </source>
</evidence>
<feature type="transmembrane region" description="Helical" evidence="3">
    <location>
        <begin position="80"/>
        <end position="99"/>
    </location>
</feature>
<protein>
    <submittedName>
        <fullName evidence="4">Uncharacterized protein</fullName>
    </submittedName>
</protein>
<feature type="repeat" description="ANK" evidence="2">
    <location>
        <begin position="155"/>
        <end position="176"/>
    </location>
</feature>
<keyword evidence="3" id="KW-0812">Transmembrane</keyword>
<organism evidence="4 5">
    <name type="scientific">Chenopodium quinoa</name>
    <name type="common">Quinoa</name>
    <dbReference type="NCBI Taxonomy" id="63459"/>
    <lineage>
        <taxon>Eukaryota</taxon>
        <taxon>Viridiplantae</taxon>
        <taxon>Streptophyta</taxon>
        <taxon>Embryophyta</taxon>
        <taxon>Tracheophyta</taxon>
        <taxon>Spermatophyta</taxon>
        <taxon>Magnoliopsida</taxon>
        <taxon>eudicotyledons</taxon>
        <taxon>Gunneridae</taxon>
        <taxon>Pentapetalae</taxon>
        <taxon>Caryophyllales</taxon>
        <taxon>Chenopodiaceae</taxon>
        <taxon>Chenopodioideae</taxon>
        <taxon>Atripliceae</taxon>
        <taxon>Chenopodium</taxon>
    </lineage>
</organism>
<dbReference type="PROSITE" id="PS50088">
    <property type="entry name" value="ANK_REPEAT"/>
    <property type="match status" value="3"/>
</dbReference>